<dbReference type="Gene3D" id="2.60.120.1440">
    <property type="match status" value="1"/>
</dbReference>
<organism evidence="4 5">
    <name type="scientific">Parabacteroides goldsteinii DSM 19448 = WAL 12034</name>
    <dbReference type="NCBI Taxonomy" id="927665"/>
    <lineage>
        <taxon>Bacteria</taxon>
        <taxon>Pseudomonadati</taxon>
        <taxon>Bacteroidota</taxon>
        <taxon>Bacteroidia</taxon>
        <taxon>Bacteroidales</taxon>
        <taxon>Tannerellaceae</taxon>
        <taxon>Parabacteroides</taxon>
    </lineage>
</organism>
<dbReference type="InterPro" id="IPR012373">
    <property type="entry name" value="Ferrdict_sens_TM"/>
</dbReference>
<dbReference type="FunFam" id="2.60.120.1440:FF:000001">
    <property type="entry name" value="Putative anti-sigma factor"/>
    <property type="match status" value="1"/>
</dbReference>
<evidence type="ECO:0000256" key="1">
    <source>
        <dbReference type="SAM" id="Phobius"/>
    </source>
</evidence>
<evidence type="ECO:0000313" key="4">
    <source>
        <dbReference type="EMBL" id="KKB56274.1"/>
    </source>
</evidence>
<keyword evidence="1" id="KW-1133">Transmembrane helix</keyword>
<dbReference type="PIRSF" id="PIRSF018266">
    <property type="entry name" value="FecR"/>
    <property type="match status" value="1"/>
</dbReference>
<dbReference type="PATRIC" id="fig|927665.4.peg.2312"/>
<dbReference type="InterPro" id="IPR032508">
    <property type="entry name" value="FecR_C"/>
</dbReference>
<keyword evidence="1" id="KW-0812">Transmembrane</keyword>
<evidence type="ECO:0008006" key="6">
    <source>
        <dbReference type="Google" id="ProtNLM"/>
    </source>
</evidence>
<comment type="caution">
    <text evidence="4">The sequence shown here is derived from an EMBL/GenBank/DDBJ whole genome shotgun (WGS) entry which is preliminary data.</text>
</comment>
<dbReference type="InterPro" id="IPR006860">
    <property type="entry name" value="FecR"/>
</dbReference>
<gene>
    <name evidence="4" type="ORF">HMPREF1535_02248</name>
</gene>
<dbReference type="Pfam" id="PF04773">
    <property type="entry name" value="FecR"/>
    <property type="match status" value="1"/>
</dbReference>
<dbReference type="PANTHER" id="PTHR30273:SF2">
    <property type="entry name" value="PROTEIN FECR"/>
    <property type="match status" value="1"/>
</dbReference>
<reference evidence="4 5" key="1">
    <citation type="submission" date="2013-04" db="EMBL/GenBank/DDBJ databases">
        <title>The Genome Sequence of Parabacteroides goldsteinii DSM 19448.</title>
        <authorList>
            <consortium name="The Broad Institute Genomics Platform"/>
            <person name="Earl A."/>
            <person name="Ward D."/>
            <person name="Feldgarden M."/>
            <person name="Gevers D."/>
            <person name="Martens E."/>
            <person name="Sakamoto M."/>
            <person name="Benno Y."/>
            <person name="Song Y."/>
            <person name="Liu C."/>
            <person name="Lee J."/>
            <person name="Bolanos M."/>
            <person name="Vaisanen M.L."/>
            <person name="Finegold S.M."/>
            <person name="Walker B."/>
            <person name="Young S."/>
            <person name="Zeng Q."/>
            <person name="Gargeya S."/>
            <person name="Fitzgerald M."/>
            <person name="Haas B."/>
            <person name="Abouelleil A."/>
            <person name="Allen A.W."/>
            <person name="Alvarado L."/>
            <person name="Arachchi H.M."/>
            <person name="Berlin A.M."/>
            <person name="Chapman S.B."/>
            <person name="Gainer-Dewar J."/>
            <person name="Goldberg J."/>
            <person name="Griggs A."/>
            <person name="Gujja S."/>
            <person name="Hansen M."/>
            <person name="Howarth C."/>
            <person name="Imamovic A."/>
            <person name="Ireland A."/>
            <person name="Larimer J."/>
            <person name="McCowan C."/>
            <person name="Murphy C."/>
            <person name="Pearson M."/>
            <person name="Poon T.W."/>
            <person name="Priest M."/>
            <person name="Roberts A."/>
            <person name="Saif S."/>
            <person name="Shea T."/>
            <person name="Sisk P."/>
            <person name="Sykes S."/>
            <person name="Wortman J."/>
            <person name="Nusbaum C."/>
            <person name="Birren B."/>
        </authorList>
    </citation>
    <scope>NUCLEOTIDE SEQUENCE [LARGE SCALE GENOMIC DNA]</scope>
    <source>
        <strain evidence="4 5">DSM 19448</strain>
    </source>
</reference>
<dbReference type="STRING" id="927665.HMPREF1535_02248"/>
<feature type="domain" description="Protein FecR C-terminal" evidence="3">
    <location>
        <begin position="261"/>
        <end position="324"/>
    </location>
</feature>
<protein>
    <recommendedName>
        <fullName evidence="6">FecR protein domain-containing protein</fullName>
    </recommendedName>
</protein>
<proteinExistence type="predicted"/>
<name>A0A0F5JET5_9BACT</name>
<dbReference type="GO" id="GO:0016989">
    <property type="term" value="F:sigma factor antagonist activity"/>
    <property type="evidence" value="ECO:0007669"/>
    <property type="project" value="TreeGrafter"/>
</dbReference>
<dbReference type="Proteomes" id="UP000033047">
    <property type="component" value="Unassembled WGS sequence"/>
</dbReference>
<feature type="domain" description="FecR protein" evidence="2">
    <location>
        <begin position="123"/>
        <end position="216"/>
    </location>
</feature>
<evidence type="ECO:0000259" key="2">
    <source>
        <dbReference type="Pfam" id="PF04773"/>
    </source>
</evidence>
<dbReference type="AlphaFoldDB" id="A0A0F5JET5"/>
<dbReference type="PANTHER" id="PTHR30273">
    <property type="entry name" value="PERIPLASMIC SIGNAL SENSOR AND SIGMA FACTOR ACTIVATOR FECR-RELATED"/>
    <property type="match status" value="1"/>
</dbReference>
<evidence type="ECO:0000313" key="5">
    <source>
        <dbReference type="Proteomes" id="UP000033047"/>
    </source>
</evidence>
<keyword evidence="1" id="KW-0472">Membrane</keyword>
<evidence type="ECO:0000259" key="3">
    <source>
        <dbReference type="Pfam" id="PF16344"/>
    </source>
</evidence>
<dbReference type="EMBL" id="AQHV01000011">
    <property type="protein sequence ID" value="KKB56274.1"/>
    <property type="molecule type" value="Genomic_DNA"/>
</dbReference>
<dbReference type="HOGENOM" id="CLU_050192_2_3_10"/>
<accession>A0A0F5JET5</accession>
<dbReference type="RefSeq" id="WP_046146127.1">
    <property type="nucleotide sequence ID" value="NZ_KQ033912.1"/>
</dbReference>
<dbReference type="Pfam" id="PF16344">
    <property type="entry name" value="FecR_C"/>
    <property type="match status" value="1"/>
</dbReference>
<sequence>MTDKDQIQPIITAYLSGKATAEERRKLDDWVKQSPDNDRYYQEMRNIWQVMHPAFTPSEIHVFEAEKKVLANIATTRRNIARTLIIYWQRMAAVLVIPLLIICTYLFLEKDNGVYDEIEYQEVKSPHGTFSEVRLPDGTNVWLNGGSTLKYPLTFRKGERDVFLSGEGYFEVHSDKENPFIVKTDQITLRATGTAFNVEAYGSDSITAVTMVNGKIDVAFGNSSPVAMVPGERASFNNLTKQCLIAKTDPYKWYAWKDGLMIFRDDPLSYVFKRLGLTFNVNIELKDPSLANAPYRATFEYESLDEILRLLEMSAPLHFKQNKRVKDRNNAYEKQTIEVYKRKR</sequence>
<dbReference type="Gene3D" id="3.55.50.30">
    <property type="match status" value="1"/>
</dbReference>
<feature type="transmembrane region" description="Helical" evidence="1">
    <location>
        <begin position="87"/>
        <end position="108"/>
    </location>
</feature>